<evidence type="ECO:0000313" key="1">
    <source>
        <dbReference type="EMBL" id="CAG6397136.1"/>
    </source>
</evidence>
<protein>
    <submittedName>
        <fullName evidence="1">Uncharacterized protein</fullName>
    </submittedName>
</protein>
<accession>A0A9W4GTK5</accession>
<dbReference type="AlphaFoldDB" id="A0A9W4GTK5"/>
<gene>
    <name evidence="1" type="ORF">SCOCK_50185</name>
</gene>
<evidence type="ECO:0000313" key="2">
    <source>
        <dbReference type="Proteomes" id="UP001152519"/>
    </source>
</evidence>
<dbReference type="Proteomes" id="UP001152519">
    <property type="component" value="Unassembled WGS sequence"/>
</dbReference>
<keyword evidence="2" id="KW-1185">Reference proteome</keyword>
<comment type="caution">
    <text evidence="1">The sequence shown here is derived from an EMBL/GenBank/DDBJ whole genome shotgun (WGS) entry which is preliminary data.</text>
</comment>
<name>A0A9W4GTK5_9ACTN</name>
<organism evidence="1 2">
    <name type="scientific">Actinacidiphila cocklensis</name>
    <dbReference type="NCBI Taxonomy" id="887465"/>
    <lineage>
        <taxon>Bacteria</taxon>
        <taxon>Bacillati</taxon>
        <taxon>Actinomycetota</taxon>
        <taxon>Actinomycetes</taxon>
        <taxon>Kitasatosporales</taxon>
        <taxon>Streptomycetaceae</taxon>
        <taxon>Actinacidiphila</taxon>
    </lineage>
</organism>
<proteinExistence type="predicted"/>
<dbReference type="EMBL" id="CAJSLV010000081">
    <property type="protein sequence ID" value="CAG6397136.1"/>
    <property type="molecule type" value="Genomic_DNA"/>
</dbReference>
<reference evidence="1" key="1">
    <citation type="submission" date="2021-05" db="EMBL/GenBank/DDBJ databases">
        <authorList>
            <person name="Arsene-Ploetze F."/>
        </authorList>
    </citation>
    <scope>NUCLEOTIDE SEQUENCE</scope>
    <source>
        <strain evidence="1">DSM 42138</strain>
    </source>
</reference>
<sequence>MGDFGHHRIRAATTHRGLSSTAVSDTVAVVADVVGKARCA</sequence>